<dbReference type="AlphaFoldDB" id="A0A7Y9EZF3"/>
<reference evidence="2 3" key="1">
    <citation type="submission" date="2020-07" db="EMBL/GenBank/DDBJ databases">
        <title>Sequencing the genomes of 1000 actinobacteria strains.</title>
        <authorList>
            <person name="Klenk H.-P."/>
        </authorList>
    </citation>
    <scope>NUCLEOTIDE SEQUENCE [LARGE SCALE GENOMIC DNA]</scope>
    <source>
        <strain evidence="2 3">DSM 18965</strain>
    </source>
</reference>
<dbReference type="Proteomes" id="UP000516957">
    <property type="component" value="Unassembled WGS sequence"/>
</dbReference>
<name>A0A7Y9EZF3_9ACTN</name>
<evidence type="ECO:0000313" key="3">
    <source>
        <dbReference type="Proteomes" id="UP000516957"/>
    </source>
</evidence>
<evidence type="ECO:0000313" key="2">
    <source>
        <dbReference type="EMBL" id="NYD56802.1"/>
    </source>
</evidence>
<comment type="caution">
    <text evidence="2">The sequence shown here is derived from an EMBL/GenBank/DDBJ whole genome shotgun (WGS) entry which is preliminary data.</text>
</comment>
<gene>
    <name evidence="2" type="ORF">BKA08_001040</name>
</gene>
<feature type="region of interest" description="Disordered" evidence="1">
    <location>
        <begin position="287"/>
        <end position="312"/>
    </location>
</feature>
<sequence length="450" mass="49936">MSPTLRAATYELDFDDLYARMWDIATDDRGDQTRLYEPTPRGALKWLIADLAGPPAESGRTMPENDAIRRQAHRVLKDEGWAERVSDTRFRLLRPPSKADEFAALHTLMSVIPAGRWTTYGDVGSLVDVHSRGLGSHIKNCPRCPNAVRVLTSGGQRHGSGFRWSNPDRNDDPNDVLEQEGVRFENGRAAVEQYLPALELARLFAARQGRQESFDWPTIEWVKVPIDRETQEPNGSPIRMRHFLDCSHWFRGADDRLLGEPPLLATNDQMRGLPACLTCVAKAKSANNPGRGPRMTADSPAPATIPKASRFPRPRDTATDGIALIAVRREQRFLRQHLLGDRTEAPCAICDRLLPPRLLVAAHIAPRYSLGEAERLDFTSAAMLACRLGCDALFEHGYIAVDDEGHLVAHRDAESAALSLSVSELVGRRVAAFGPATAPRFSSHRTLHQS</sequence>
<dbReference type="RefSeq" id="WP_179614649.1">
    <property type="nucleotide sequence ID" value="NZ_CP059163.1"/>
</dbReference>
<dbReference type="InterPro" id="IPR036388">
    <property type="entry name" value="WH-like_DNA-bd_sf"/>
</dbReference>
<dbReference type="EMBL" id="JACCBE010000001">
    <property type="protein sequence ID" value="NYD56802.1"/>
    <property type="molecule type" value="Genomic_DNA"/>
</dbReference>
<protein>
    <submittedName>
        <fullName evidence="2">Alkylated DNA nucleotide flippase Atl1</fullName>
    </submittedName>
</protein>
<accession>A0A7Y9EZF3</accession>
<dbReference type="Gene3D" id="1.10.10.10">
    <property type="entry name" value="Winged helix-like DNA-binding domain superfamily/Winged helix DNA-binding domain"/>
    <property type="match status" value="1"/>
</dbReference>
<keyword evidence="3" id="KW-1185">Reference proteome</keyword>
<evidence type="ECO:0000256" key="1">
    <source>
        <dbReference type="SAM" id="MobiDB-lite"/>
    </source>
</evidence>
<proteinExistence type="predicted"/>
<organism evidence="2 3">
    <name type="scientific">Nocardioides marinisabuli</name>
    <dbReference type="NCBI Taxonomy" id="419476"/>
    <lineage>
        <taxon>Bacteria</taxon>
        <taxon>Bacillati</taxon>
        <taxon>Actinomycetota</taxon>
        <taxon>Actinomycetes</taxon>
        <taxon>Propionibacteriales</taxon>
        <taxon>Nocardioidaceae</taxon>
        <taxon>Nocardioides</taxon>
    </lineage>
</organism>